<dbReference type="GO" id="GO:0003677">
    <property type="term" value="F:DNA binding"/>
    <property type="evidence" value="ECO:0007669"/>
    <property type="project" value="InterPro"/>
</dbReference>
<dbReference type="InterPro" id="IPR009061">
    <property type="entry name" value="DNA-bd_dom_put_sf"/>
</dbReference>
<dbReference type="NCBIfam" id="TIGR01764">
    <property type="entry name" value="excise"/>
    <property type="match status" value="1"/>
</dbReference>
<protein>
    <submittedName>
        <fullName evidence="2">Excisionase family DNA binding protein</fullName>
    </submittedName>
</protein>
<dbReference type="Pfam" id="PF12728">
    <property type="entry name" value="HTH_17"/>
    <property type="match status" value="1"/>
</dbReference>
<evidence type="ECO:0000313" key="3">
    <source>
        <dbReference type="Proteomes" id="UP000524237"/>
    </source>
</evidence>
<sequence>MALTPTKPDPYWVTINQAANVARCHANTIRNLIASGQLPASRIGSRIIRIDKNDLDALFTPVVGGEFSVWNR</sequence>
<dbReference type="RefSeq" id="WP_182484928.1">
    <property type="nucleotide sequence ID" value="NZ_JACGWU010000005.1"/>
</dbReference>
<dbReference type="AlphaFoldDB" id="A0A7W3JUJ2"/>
<keyword evidence="3" id="KW-1185">Reference proteome</keyword>
<reference evidence="2 3" key="1">
    <citation type="submission" date="2020-07" db="EMBL/GenBank/DDBJ databases">
        <title>Sequencing the genomes of 1000 actinobacteria strains.</title>
        <authorList>
            <person name="Klenk H.-P."/>
        </authorList>
    </citation>
    <scope>NUCLEOTIDE SEQUENCE [LARGE SCALE GENOMIC DNA]</scope>
    <source>
        <strain evidence="2 3">DSM 23737</strain>
    </source>
</reference>
<dbReference type="InterPro" id="IPR010093">
    <property type="entry name" value="SinI_DNA-bd"/>
</dbReference>
<feature type="domain" description="Helix-turn-helix" evidence="1">
    <location>
        <begin position="12"/>
        <end position="59"/>
    </location>
</feature>
<dbReference type="InterPro" id="IPR041657">
    <property type="entry name" value="HTH_17"/>
</dbReference>
<comment type="caution">
    <text evidence="2">The sequence shown here is derived from an EMBL/GenBank/DDBJ whole genome shotgun (WGS) entry which is preliminary data.</text>
</comment>
<name>A0A7W3JUJ2_9MICO</name>
<gene>
    <name evidence="2" type="ORF">FB555_001600</name>
</gene>
<dbReference type="EMBL" id="JACGWU010000005">
    <property type="protein sequence ID" value="MBA8829491.1"/>
    <property type="molecule type" value="Genomic_DNA"/>
</dbReference>
<dbReference type="SUPFAM" id="SSF46955">
    <property type="entry name" value="Putative DNA-binding domain"/>
    <property type="match status" value="1"/>
</dbReference>
<organism evidence="2 3">
    <name type="scientific">Alpinimonas psychrophila</name>
    <dbReference type="NCBI Taxonomy" id="748908"/>
    <lineage>
        <taxon>Bacteria</taxon>
        <taxon>Bacillati</taxon>
        <taxon>Actinomycetota</taxon>
        <taxon>Actinomycetes</taxon>
        <taxon>Micrococcales</taxon>
        <taxon>Microbacteriaceae</taxon>
        <taxon>Alpinimonas</taxon>
    </lineage>
</organism>
<proteinExistence type="predicted"/>
<evidence type="ECO:0000259" key="1">
    <source>
        <dbReference type="Pfam" id="PF12728"/>
    </source>
</evidence>
<evidence type="ECO:0000313" key="2">
    <source>
        <dbReference type="EMBL" id="MBA8829491.1"/>
    </source>
</evidence>
<accession>A0A7W3JUJ2</accession>
<dbReference type="Proteomes" id="UP000524237">
    <property type="component" value="Unassembled WGS sequence"/>
</dbReference>